<evidence type="ECO:0000259" key="4">
    <source>
        <dbReference type="PROSITE" id="PS50830"/>
    </source>
</evidence>
<dbReference type="InterPro" id="IPR002071">
    <property type="entry name" value="Thermonucl_AS"/>
</dbReference>
<keyword evidence="2 5" id="KW-0255">Endonuclease</keyword>
<sequence>MTVIKKRYILHCTTRRVRLQKAVSELAAFCRQPGSIFPALCRRAADLCALHHRPVKGWSLLALNLLLIVMPVQADIRGNVVWVFDGDTVAISDGRQQRRVRLIGIDAPERNQPYGERSRQALNVLISGKVVTARGDTQDNYGRLLAVIWLSGRDMNARQVADGMAWAYRFHRQAGVAAYARLEKQARQNRRGLWAGKSIIEPWRWRAGIVNHAKRTTQAYQSSHPRQSVRYGEFIQN</sequence>
<dbReference type="Pfam" id="PF00565">
    <property type="entry name" value="SNase"/>
    <property type="match status" value="1"/>
</dbReference>
<dbReference type="Proteomes" id="UP000242222">
    <property type="component" value="Unassembled WGS sequence"/>
</dbReference>
<dbReference type="GO" id="GO:0016787">
    <property type="term" value="F:hydrolase activity"/>
    <property type="evidence" value="ECO:0007669"/>
    <property type="project" value="UniProtKB-KW"/>
</dbReference>
<gene>
    <name evidence="5" type="ORF">SAMN05216516_10376</name>
</gene>
<dbReference type="Gene3D" id="2.40.50.90">
    <property type="match status" value="1"/>
</dbReference>
<dbReference type="PROSITE" id="PS50830">
    <property type="entry name" value="TNASE_3"/>
    <property type="match status" value="1"/>
</dbReference>
<dbReference type="InterPro" id="IPR035437">
    <property type="entry name" value="SNase_OB-fold_sf"/>
</dbReference>
<evidence type="ECO:0000256" key="3">
    <source>
        <dbReference type="ARBA" id="ARBA00022801"/>
    </source>
</evidence>
<keyword evidence="6" id="KW-1185">Reference proteome</keyword>
<protein>
    <submittedName>
        <fullName evidence="5">Endonuclease YncB, thermonuclease family</fullName>
    </submittedName>
</protein>
<dbReference type="STRING" id="1367852.SAMN05216516_10376"/>
<dbReference type="GO" id="GO:0004519">
    <property type="term" value="F:endonuclease activity"/>
    <property type="evidence" value="ECO:0007669"/>
    <property type="project" value="UniProtKB-KW"/>
</dbReference>
<dbReference type="SUPFAM" id="SSF50199">
    <property type="entry name" value="Staphylococcal nuclease"/>
    <property type="match status" value="1"/>
</dbReference>
<dbReference type="GO" id="GO:0003676">
    <property type="term" value="F:nucleic acid binding"/>
    <property type="evidence" value="ECO:0007669"/>
    <property type="project" value="InterPro"/>
</dbReference>
<reference evidence="6" key="1">
    <citation type="submission" date="2016-10" db="EMBL/GenBank/DDBJ databases">
        <authorList>
            <person name="Varghese N."/>
            <person name="Submissions S."/>
        </authorList>
    </citation>
    <scope>NUCLEOTIDE SEQUENCE [LARGE SCALE GENOMIC DNA]</scope>
    <source>
        <strain evidence="6">N6PO6</strain>
    </source>
</reference>
<dbReference type="EMBL" id="FOVC01000003">
    <property type="protein sequence ID" value="SFN17318.1"/>
    <property type="molecule type" value="Genomic_DNA"/>
</dbReference>
<dbReference type="InterPro" id="IPR016071">
    <property type="entry name" value="Staphylococal_nuclease_OB-fold"/>
</dbReference>
<evidence type="ECO:0000256" key="1">
    <source>
        <dbReference type="ARBA" id="ARBA00022722"/>
    </source>
</evidence>
<evidence type="ECO:0000313" key="6">
    <source>
        <dbReference type="Proteomes" id="UP000242222"/>
    </source>
</evidence>
<evidence type="ECO:0000256" key="2">
    <source>
        <dbReference type="ARBA" id="ARBA00022759"/>
    </source>
</evidence>
<dbReference type="SMART" id="SM00318">
    <property type="entry name" value="SNc"/>
    <property type="match status" value="1"/>
</dbReference>
<dbReference type="RefSeq" id="WP_230479534.1">
    <property type="nucleotide sequence ID" value="NZ_FOVC01000003.1"/>
</dbReference>
<evidence type="ECO:0000313" key="5">
    <source>
        <dbReference type="EMBL" id="SFN17318.1"/>
    </source>
</evidence>
<dbReference type="AlphaFoldDB" id="A0A1I4WU24"/>
<proteinExistence type="predicted"/>
<keyword evidence="1" id="KW-0540">Nuclease</keyword>
<name>A0A1I4WU24_9GAMM</name>
<feature type="domain" description="TNase-like" evidence="4">
    <location>
        <begin position="74"/>
        <end position="196"/>
    </location>
</feature>
<dbReference type="PROSITE" id="PS01123">
    <property type="entry name" value="TNASE_1"/>
    <property type="match status" value="1"/>
</dbReference>
<dbReference type="PANTHER" id="PTHR12302:SF3">
    <property type="entry name" value="SERINE_THREONINE-PROTEIN KINASE 31"/>
    <property type="match status" value="1"/>
</dbReference>
<dbReference type="PANTHER" id="PTHR12302">
    <property type="entry name" value="EBNA2 BINDING PROTEIN P100"/>
    <property type="match status" value="1"/>
</dbReference>
<organism evidence="5 6">
    <name type="scientific">Izhakiella capsodis</name>
    <dbReference type="NCBI Taxonomy" id="1367852"/>
    <lineage>
        <taxon>Bacteria</taxon>
        <taxon>Pseudomonadati</taxon>
        <taxon>Pseudomonadota</taxon>
        <taxon>Gammaproteobacteria</taxon>
        <taxon>Enterobacterales</taxon>
        <taxon>Erwiniaceae</taxon>
        <taxon>Izhakiella</taxon>
    </lineage>
</organism>
<accession>A0A1I4WU24</accession>
<keyword evidence="3" id="KW-0378">Hydrolase</keyword>